<accession>A0A8B8FB31</accession>
<proteinExistence type="predicted"/>
<dbReference type="RefSeq" id="XP_025407545.1">
    <property type="nucleotide sequence ID" value="XM_025551760.1"/>
</dbReference>
<feature type="region of interest" description="Disordered" evidence="1">
    <location>
        <begin position="1"/>
        <end position="27"/>
    </location>
</feature>
<evidence type="ECO:0000313" key="3">
    <source>
        <dbReference type="Proteomes" id="UP000694846"/>
    </source>
</evidence>
<dbReference type="Proteomes" id="UP000694846">
    <property type="component" value="Unplaced"/>
</dbReference>
<dbReference type="Pfam" id="PF14214">
    <property type="entry name" value="Helitron_like_N"/>
    <property type="match status" value="1"/>
</dbReference>
<dbReference type="AlphaFoldDB" id="A0A8B8FB31"/>
<dbReference type="InterPro" id="IPR025476">
    <property type="entry name" value="Helitron_helicase-like"/>
</dbReference>
<feature type="domain" description="Helitron helicase-like" evidence="2">
    <location>
        <begin position="382"/>
        <end position="483"/>
    </location>
</feature>
<dbReference type="GeneID" id="112681512"/>
<sequence length="549" mass="64286">MPRKSNLHNQYSKNARRMRANRAHESEEQIAAKNAAQQIRTAEIRRQESREQRDERLRQNVLRTRSARERHIATFRELDRERQQTNRALTRASFVRLAFEYAPDINYSAHTKIIIGAMDKICQYCQALKFRNETIVMCCASGKFVLAPLPIPPEPLKSFLAGESDDSKLFLRKTRKFNSCFQMTSFGATKICDLTSDGNNFVTTFKIQGQVYHKIGSLMPMPNDDPKFLQIYFMGSCEERVTTRCLHNFIEQAEERAIVESSEKFFENYNQLIQLFKRVLPQLRNYNYQIVIKADKVPAGEHAGRFNAPTVDEVAVIMVGDPVNNRDLKIIRRDSTVHIISDLHRSYDALQYPLIFWQVQDEYHINIKQRNEINKKVSSMNYYAHRLMIRLNQDNYILRYRQLFHQYVVDMFAKIESERLRYIRYNQAKLRSEEYIHLRDAIIGNIDENLNTNDIGTACILPSSYIGSPRSMQEYIQDAMTYFLVTHVGWLYSIEWQKRGLPHSHILVLLEDKIRPEEIDQIISAEIPDPLTDSELFDIVTSHMIHGPC</sequence>
<organism evidence="3 4">
    <name type="scientific">Sipha flava</name>
    <name type="common">yellow sugarcane aphid</name>
    <dbReference type="NCBI Taxonomy" id="143950"/>
    <lineage>
        <taxon>Eukaryota</taxon>
        <taxon>Metazoa</taxon>
        <taxon>Ecdysozoa</taxon>
        <taxon>Arthropoda</taxon>
        <taxon>Hexapoda</taxon>
        <taxon>Insecta</taxon>
        <taxon>Pterygota</taxon>
        <taxon>Neoptera</taxon>
        <taxon>Paraneoptera</taxon>
        <taxon>Hemiptera</taxon>
        <taxon>Sternorrhyncha</taxon>
        <taxon>Aphidomorpha</taxon>
        <taxon>Aphidoidea</taxon>
        <taxon>Aphididae</taxon>
        <taxon>Sipha</taxon>
    </lineage>
</organism>
<protein>
    <submittedName>
        <fullName evidence="4">Uncharacterized protein LOC112681512</fullName>
    </submittedName>
</protein>
<dbReference type="PANTHER" id="PTHR45786:SF74">
    <property type="entry name" value="ATP-DEPENDENT DNA HELICASE"/>
    <property type="match status" value="1"/>
</dbReference>
<dbReference type="OrthoDB" id="10051381at2759"/>
<dbReference type="PANTHER" id="PTHR45786">
    <property type="entry name" value="DNA BINDING PROTEIN-LIKE"/>
    <property type="match status" value="1"/>
</dbReference>
<evidence type="ECO:0000256" key="1">
    <source>
        <dbReference type="SAM" id="MobiDB-lite"/>
    </source>
</evidence>
<gene>
    <name evidence="4" type="primary">LOC112681512</name>
</gene>
<name>A0A8B8FB31_9HEMI</name>
<evidence type="ECO:0000313" key="4">
    <source>
        <dbReference type="RefSeq" id="XP_025407545.1"/>
    </source>
</evidence>
<keyword evidence="3" id="KW-1185">Reference proteome</keyword>
<evidence type="ECO:0000259" key="2">
    <source>
        <dbReference type="Pfam" id="PF14214"/>
    </source>
</evidence>
<feature type="non-terminal residue" evidence="4">
    <location>
        <position position="549"/>
    </location>
</feature>
<reference evidence="4" key="1">
    <citation type="submission" date="2025-08" db="UniProtKB">
        <authorList>
            <consortium name="RefSeq"/>
        </authorList>
    </citation>
    <scope>IDENTIFICATION</scope>
    <source>
        <tissue evidence="4">Whole body</tissue>
    </source>
</reference>